<dbReference type="InterPro" id="IPR006146">
    <property type="entry name" value="5'-Nucleotdase_CS"/>
</dbReference>
<dbReference type="InterPro" id="IPR006311">
    <property type="entry name" value="TAT_signal"/>
</dbReference>
<keyword evidence="7" id="KW-0732">Signal</keyword>
<evidence type="ECO:0000256" key="2">
    <source>
        <dbReference type="ARBA" id="ARBA00001730"/>
    </source>
</evidence>
<evidence type="ECO:0000256" key="12">
    <source>
        <dbReference type="SAM" id="MobiDB-lite"/>
    </source>
</evidence>
<comment type="catalytic activity">
    <reaction evidence="2">
        <text>a nucleoside 2',3'-cyclic phosphate + H2O = a nucleoside 3'-phosphate + H(+)</text>
        <dbReference type="Rhea" id="RHEA:19621"/>
        <dbReference type="ChEBI" id="CHEBI:15377"/>
        <dbReference type="ChEBI" id="CHEBI:15378"/>
        <dbReference type="ChEBI" id="CHEBI:66949"/>
        <dbReference type="ChEBI" id="CHEBI:66954"/>
        <dbReference type="EC" id="3.1.4.16"/>
    </reaction>
</comment>
<dbReference type="Proteomes" id="UP001500556">
    <property type="component" value="Unassembled WGS sequence"/>
</dbReference>
<dbReference type="RefSeq" id="WP_345505056.1">
    <property type="nucleotide sequence ID" value="NZ_BAABLO010000013.1"/>
</dbReference>
<evidence type="ECO:0000256" key="3">
    <source>
        <dbReference type="ARBA" id="ARBA00001968"/>
    </source>
</evidence>
<accession>A0ABP8YKQ8</accession>
<keyword evidence="8 11" id="KW-0547">Nucleotide-binding</keyword>
<comment type="catalytic activity">
    <reaction evidence="1">
        <text>a ribonucleoside 3'-phosphate + H2O = a ribonucleoside + phosphate</text>
        <dbReference type="Rhea" id="RHEA:10144"/>
        <dbReference type="ChEBI" id="CHEBI:13197"/>
        <dbReference type="ChEBI" id="CHEBI:15377"/>
        <dbReference type="ChEBI" id="CHEBI:18254"/>
        <dbReference type="ChEBI" id="CHEBI:43474"/>
        <dbReference type="EC" id="3.1.3.6"/>
    </reaction>
</comment>
<comment type="cofactor">
    <cofactor evidence="3">
        <name>a divalent metal cation</name>
        <dbReference type="ChEBI" id="CHEBI:60240"/>
    </cofactor>
</comment>
<evidence type="ECO:0000259" key="13">
    <source>
        <dbReference type="Pfam" id="PF00149"/>
    </source>
</evidence>
<gene>
    <name evidence="15" type="ORF">GCM10025782_33940</name>
</gene>
<keyword evidence="9 11" id="KW-0378">Hydrolase</keyword>
<dbReference type="Pfam" id="PF02872">
    <property type="entry name" value="5_nucleotid_C"/>
    <property type="match status" value="1"/>
</dbReference>
<evidence type="ECO:0000256" key="6">
    <source>
        <dbReference type="ARBA" id="ARBA00022723"/>
    </source>
</evidence>
<dbReference type="InterPro" id="IPR004843">
    <property type="entry name" value="Calcineurin-like_PHP"/>
</dbReference>
<dbReference type="PANTHER" id="PTHR11575">
    <property type="entry name" value="5'-NUCLEOTIDASE-RELATED"/>
    <property type="match status" value="1"/>
</dbReference>
<dbReference type="CDD" id="cd07410">
    <property type="entry name" value="MPP_CpdB_N"/>
    <property type="match status" value="1"/>
</dbReference>
<dbReference type="InterPro" id="IPR008334">
    <property type="entry name" value="5'-Nucleotdase_C"/>
</dbReference>
<feature type="compositionally biased region" description="Polar residues" evidence="12">
    <location>
        <begin position="1"/>
        <end position="20"/>
    </location>
</feature>
<name>A0ABP8YKQ8_9MICO</name>
<protein>
    <submittedName>
        <fullName evidence="15">5'-nucleotidase C-terminal domain-containing protein</fullName>
    </submittedName>
</protein>
<dbReference type="PRINTS" id="PR01607">
    <property type="entry name" value="APYRASEFAMLY"/>
</dbReference>
<feature type="region of interest" description="Disordered" evidence="12">
    <location>
        <begin position="1"/>
        <end position="24"/>
    </location>
</feature>
<dbReference type="SUPFAM" id="SSF55816">
    <property type="entry name" value="5'-nucleotidase (syn. UDP-sugar hydrolase), C-terminal domain"/>
    <property type="match status" value="1"/>
</dbReference>
<reference evidence="16" key="1">
    <citation type="journal article" date="2019" name="Int. J. Syst. Evol. Microbiol.">
        <title>The Global Catalogue of Microorganisms (GCM) 10K type strain sequencing project: providing services to taxonomists for standard genome sequencing and annotation.</title>
        <authorList>
            <consortium name="The Broad Institute Genomics Platform"/>
            <consortium name="The Broad Institute Genome Sequencing Center for Infectious Disease"/>
            <person name="Wu L."/>
            <person name="Ma J."/>
        </authorList>
    </citation>
    <scope>NUCLEOTIDE SEQUENCE [LARGE SCALE GENOMIC DNA]</scope>
    <source>
        <strain evidence="16">JCM 18961</strain>
    </source>
</reference>
<dbReference type="InterPro" id="IPR041827">
    <property type="entry name" value="CpdB_N"/>
</dbReference>
<dbReference type="InterPro" id="IPR006179">
    <property type="entry name" value="5_nucleotidase/apyrase"/>
</dbReference>
<comment type="caution">
    <text evidence="15">The sequence shown here is derived from an EMBL/GenBank/DDBJ whole genome shotgun (WGS) entry which is preliminary data.</text>
</comment>
<dbReference type="PROSITE" id="PS51318">
    <property type="entry name" value="TAT"/>
    <property type="match status" value="1"/>
</dbReference>
<evidence type="ECO:0000256" key="11">
    <source>
        <dbReference type="RuleBase" id="RU362119"/>
    </source>
</evidence>
<keyword evidence="16" id="KW-1185">Reference proteome</keyword>
<keyword evidence="6" id="KW-0479">Metal-binding</keyword>
<dbReference type="InterPro" id="IPR036907">
    <property type="entry name" value="5'-Nucleotdase_C_sf"/>
</dbReference>
<comment type="subcellular location">
    <subcellularLocation>
        <location evidence="4">Cell envelope</location>
    </subcellularLocation>
</comment>
<evidence type="ECO:0000256" key="4">
    <source>
        <dbReference type="ARBA" id="ARBA00004196"/>
    </source>
</evidence>
<dbReference type="EMBL" id="BAABLO010000013">
    <property type="protein sequence ID" value="GAA4732007.1"/>
    <property type="molecule type" value="Genomic_DNA"/>
</dbReference>
<dbReference type="Pfam" id="PF00149">
    <property type="entry name" value="Metallophos"/>
    <property type="match status" value="1"/>
</dbReference>
<sequence length="640" mass="67674">MSASSPSARPEPTRTQPASEQSRRQVLSMAVLGGAGASAAFFAAPGTAQAATPKGRPGSGTTPYRLTVMGSTDTHGNVLNWDYFKDAVYDDGPHNDIGLAKIASLVKLVRAERGASSTLLLDAGDTIQGTPLAYYYAKIDPITGGSTHPMAKAMNAMGYDAAALGNHEFNYGIETLRTFESQCDFPLLSANTVDWKTGAPAFQPYTIKSFKVPGVPKPLKVGILGLVTPGVAIWDKANVEGRLKFPGIVEQAEVWVPKLKSAGCDLVIVSCHSGAKPGSSYGDALPYPENASFQLAEQVAGIDAVLVGHAHVEIKEQLVPSKATPGKNVLVTEPLKWGMRLSVMDLDVVHQARGWKLVSAHSHLLDANTVPEDAAVAELVREDHAVVRTYVNSVIGTCTAPMSAATARFEDTAAIDFINHVQADAVKAALAGTPDASLPVLSIAAPFNRDAAIPAGNVTVRDVAGLYVYDNTLLGIRFTGAQVKAYLEYSAAYYETVTGAGPFAPDDITNAVNPATGLETPDYNYDIMGGLDKSLAYDIDIAKPVGQRITTLTYGGQPVDPAAQFVVAINNYRQSGGGNFPGVTTAPVLYNAQVEIRQLLINWTTEQGVIDPSTFTTYDWRLVSNGTPVVVEGAAEGGRH</sequence>
<dbReference type="Gene3D" id="3.60.21.10">
    <property type="match status" value="1"/>
</dbReference>
<dbReference type="PANTHER" id="PTHR11575:SF6">
    <property type="entry name" value="2',3'-CYCLIC-NUCLEOTIDE 2'-PHOSPHODIESTERASE_3'-NUCLEOTIDASE"/>
    <property type="match status" value="1"/>
</dbReference>
<dbReference type="InterPro" id="IPR029052">
    <property type="entry name" value="Metallo-depent_PP-like"/>
</dbReference>
<keyword evidence="10" id="KW-0511">Multifunctional enzyme</keyword>
<comment type="similarity">
    <text evidence="5 11">Belongs to the 5'-nucleotidase family.</text>
</comment>
<dbReference type="PROSITE" id="PS00786">
    <property type="entry name" value="5_NUCLEOTIDASE_2"/>
    <property type="match status" value="1"/>
</dbReference>
<evidence type="ECO:0000256" key="8">
    <source>
        <dbReference type="ARBA" id="ARBA00022741"/>
    </source>
</evidence>
<organism evidence="15 16">
    <name type="scientific">Pedococcus ginsenosidimutans</name>
    <dbReference type="NCBI Taxonomy" id="490570"/>
    <lineage>
        <taxon>Bacteria</taxon>
        <taxon>Bacillati</taxon>
        <taxon>Actinomycetota</taxon>
        <taxon>Actinomycetes</taxon>
        <taxon>Micrococcales</taxon>
        <taxon>Intrasporangiaceae</taxon>
        <taxon>Pedococcus</taxon>
    </lineage>
</organism>
<proteinExistence type="inferred from homology"/>
<evidence type="ECO:0000313" key="16">
    <source>
        <dbReference type="Proteomes" id="UP001500556"/>
    </source>
</evidence>
<evidence type="ECO:0000256" key="7">
    <source>
        <dbReference type="ARBA" id="ARBA00022729"/>
    </source>
</evidence>
<dbReference type="SUPFAM" id="SSF56300">
    <property type="entry name" value="Metallo-dependent phosphatases"/>
    <property type="match status" value="1"/>
</dbReference>
<evidence type="ECO:0000256" key="5">
    <source>
        <dbReference type="ARBA" id="ARBA00006654"/>
    </source>
</evidence>
<feature type="domain" description="5'-Nucleotidase C-terminal" evidence="14">
    <location>
        <begin position="394"/>
        <end position="583"/>
    </location>
</feature>
<evidence type="ECO:0000256" key="1">
    <source>
        <dbReference type="ARBA" id="ARBA00000527"/>
    </source>
</evidence>
<evidence type="ECO:0000256" key="9">
    <source>
        <dbReference type="ARBA" id="ARBA00022801"/>
    </source>
</evidence>
<evidence type="ECO:0000313" key="15">
    <source>
        <dbReference type="EMBL" id="GAA4732007.1"/>
    </source>
</evidence>
<evidence type="ECO:0000256" key="10">
    <source>
        <dbReference type="ARBA" id="ARBA00023268"/>
    </source>
</evidence>
<dbReference type="Gene3D" id="3.90.780.10">
    <property type="entry name" value="5'-Nucleotidase, C-terminal domain"/>
    <property type="match status" value="1"/>
</dbReference>
<evidence type="ECO:0000259" key="14">
    <source>
        <dbReference type="Pfam" id="PF02872"/>
    </source>
</evidence>
<feature type="domain" description="Calcineurin-like phosphoesterase" evidence="13">
    <location>
        <begin position="71"/>
        <end position="312"/>
    </location>
</feature>